<dbReference type="InterPro" id="IPR027417">
    <property type="entry name" value="P-loop_NTPase"/>
</dbReference>
<proteinExistence type="predicted"/>
<name>A0A6C0C069_9ZZZZ</name>
<dbReference type="InterPro" id="IPR014015">
    <property type="entry name" value="Helicase_SF3_DNA-vir"/>
</dbReference>
<evidence type="ECO:0000259" key="5">
    <source>
        <dbReference type="PROSITE" id="PS51206"/>
    </source>
</evidence>
<evidence type="ECO:0000256" key="4">
    <source>
        <dbReference type="SAM" id="MobiDB-lite"/>
    </source>
</evidence>
<dbReference type="InterPro" id="IPR056443">
    <property type="entry name" value="AEP_C962R"/>
</dbReference>
<sequence>MSNTQFYNLLRSNGVGKEDKETERTNLRIKPHTVLGGSFNIKNDDYPKFLQHYCSDILKPGKIEYLTEKQLESGGPFAIDLDFRYNYDVRTRLHSDDHIDEFIYGMVDVLKSMYQMDDSTCFNVYVMQKDTVNPLKEKDITKDGIHILIGLKSDKTTSLYLRNEMLKKMETIFEKLPLINSCDDIYDKGVASGSNQWQLYGSQKPNHKAYKLHKIYELTYDQDDDELMMDEIDKDSFDVYENIEKLSVRNTKNPQLFIKSSFVNTYEDFKNKVNGRVSRVSASHSGGIISQRVLGNEQELFKKITGPEELELLVASFLENINDENYELKEYHKYVMALSESYYGNGSYNKWISVCWALHNLHERMLLTWIAFSAKSPSFSYNSIDELIERWNASENNSKGLTKRSVIFWIREDNPSAYNEIHKENISHTIEQIVYGVGGASNFINDNDVSDDTFAKILFQLYKGDYVCASAEKNIWYKYLNNRWQKDDGAISLRSKIHRIKALLHEKLHEFNMIITKSATNVSVEQDKSEQDKSIEKIKKIQRRMLKIIQKIGNASVKKNILTEAKELFYDAEFIDKLDSKPHLIAFNNGVIDFEAKEFRKGRPEDYISLSTNTNYIKLDDTHKDIVKEIREFFKQIYPQPELCKYMWEHLASCMTGWNKMQTCQMYIGDGQNGKSALIQLMGLVLGGYKYEVTPSIITNERAKVGGACPEILGMKGKRLVCIQETKKTDTLNEAIFKQLTSGNDPVTARGLYQAEQISFIAQFKLVIASNYLMNIEATDHGTWRRVRVAPHVSLFTDNPVQGDREKPYQFKKDMEIGEKKFPIWKEILASMLVEIAYETQGVVNDCDIVTSKSREYQESQDSIAEFLRDKVAQRNGAHITKQDISTEFGIWYQQTYGRGGPTSKDLYEYMNKRFGRARNSTWKDIELVRGNRRVGGDDNSDSDEESDSEESDEEVEEVGTNEI</sequence>
<protein>
    <recommendedName>
        <fullName evidence="5">SF3 helicase domain-containing protein</fullName>
    </recommendedName>
</protein>
<keyword evidence="2" id="KW-0378">Hydrolase</keyword>
<dbReference type="InterPro" id="IPR051620">
    <property type="entry name" value="ORF904-like_C"/>
</dbReference>
<dbReference type="InterPro" id="IPR014818">
    <property type="entry name" value="Phage/plasmid_primase_P4_C"/>
</dbReference>
<dbReference type="GO" id="GO:0016817">
    <property type="term" value="F:hydrolase activity, acting on acid anhydrides"/>
    <property type="evidence" value="ECO:0007669"/>
    <property type="project" value="InterPro"/>
</dbReference>
<keyword evidence="1" id="KW-0547">Nucleotide-binding</keyword>
<dbReference type="PROSITE" id="PS51206">
    <property type="entry name" value="SF3_HELICASE_1"/>
    <property type="match status" value="1"/>
</dbReference>
<evidence type="ECO:0000256" key="1">
    <source>
        <dbReference type="ARBA" id="ARBA00022741"/>
    </source>
</evidence>
<feature type="domain" description="SF3 helicase" evidence="5">
    <location>
        <begin position="642"/>
        <end position="824"/>
    </location>
</feature>
<feature type="compositionally biased region" description="Acidic residues" evidence="4">
    <location>
        <begin position="939"/>
        <end position="964"/>
    </location>
</feature>
<accession>A0A6C0C069</accession>
<keyword evidence="3" id="KW-0067">ATP-binding</keyword>
<dbReference type="Pfam" id="PF08706">
    <property type="entry name" value="D5_N"/>
    <property type="match status" value="1"/>
</dbReference>
<dbReference type="InterPro" id="IPR006500">
    <property type="entry name" value="Helicase_put_C_phage/plasmid"/>
</dbReference>
<dbReference type="InterPro" id="IPR014819">
    <property type="entry name" value="PriCT_2"/>
</dbReference>
<dbReference type="GO" id="GO:0005524">
    <property type="term" value="F:ATP binding"/>
    <property type="evidence" value="ECO:0007669"/>
    <property type="project" value="UniProtKB-KW"/>
</dbReference>
<dbReference type="PANTHER" id="PTHR35372:SF2">
    <property type="entry name" value="SF3 HELICASE DOMAIN-CONTAINING PROTEIN"/>
    <property type="match status" value="1"/>
</dbReference>
<feature type="region of interest" description="Disordered" evidence="4">
    <location>
        <begin position="930"/>
        <end position="964"/>
    </location>
</feature>
<dbReference type="Gene3D" id="3.40.50.300">
    <property type="entry name" value="P-loop containing nucleotide triphosphate hydrolases"/>
    <property type="match status" value="1"/>
</dbReference>
<evidence type="ECO:0000313" key="6">
    <source>
        <dbReference type="EMBL" id="QHS97997.1"/>
    </source>
</evidence>
<dbReference type="EMBL" id="MN739312">
    <property type="protein sequence ID" value="QHS97997.1"/>
    <property type="molecule type" value="Genomic_DNA"/>
</dbReference>
<organism evidence="6">
    <name type="scientific">viral metagenome</name>
    <dbReference type="NCBI Taxonomy" id="1070528"/>
    <lineage>
        <taxon>unclassified sequences</taxon>
        <taxon>metagenomes</taxon>
        <taxon>organismal metagenomes</taxon>
    </lineage>
</organism>
<dbReference type="SMART" id="SM00885">
    <property type="entry name" value="D5_N"/>
    <property type="match status" value="1"/>
</dbReference>
<dbReference type="Pfam" id="PF23162">
    <property type="entry name" value="AEP_C962R"/>
    <property type="match status" value="1"/>
</dbReference>
<dbReference type="NCBIfam" id="TIGR01613">
    <property type="entry name" value="primase_Cterm"/>
    <property type="match status" value="1"/>
</dbReference>
<dbReference type="PANTHER" id="PTHR35372">
    <property type="entry name" value="ATP BINDING PROTEIN-RELATED"/>
    <property type="match status" value="1"/>
</dbReference>
<dbReference type="Pfam" id="PF08707">
    <property type="entry name" value="PriCT_2"/>
    <property type="match status" value="1"/>
</dbReference>
<dbReference type="AlphaFoldDB" id="A0A6C0C069"/>
<reference evidence="6" key="1">
    <citation type="journal article" date="2020" name="Nature">
        <title>Giant virus diversity and host interactions through global metagenomics.</title>
        <authorList>
            <person name="Schulz F."/>
            <person name="Roux S."/>
            <person name="Paez-Espino D."/>
            <person name="Jungbluth S."/>
            <person name="Walsh D.A."/>
            <person name="Denef V.J."/>
            <person name="McMahon K.D."/>
            <person name="Konstantinidis K.T."/>
            <person name="Eloe-Fadrosh E.A."/>
            <person name="Kyrpides N.C."/>
            <person name="Woyke T."/>
        </authorList>
    </citation>
    <scope>NUCLEOTIDE SEQUENCE</scope>
    <source>
        <strain evidence="6">GVMAG-M-3300020182-84</strain>
    </source>
</reference>
<evidence type="ECO:0000256" key="3">
    <source>
        <dbReference type="ARBA" id="ARBA00022840"/>
    </source>
</evidence>
<evidence type="ECO:0000256" key="2">
    <source>
        <dbReference type="ARBA" id="ARBA00022801"/>
    </source>
</evidence>